<evidence type="ECO:0000256" key="6">
    <source>
        <dbReference type="SAM" id="Phobius"/>
    </source>
</evidence>
<protein>
    <submittedName>
        <fullName evidence="7">Polysaccharide biosynthesis protein</fullName>
    </submittedName>
</protein>
<dbReference type="Proteomes" id="UP000034072">
    <property type="component" value="Unassembled WGS sequence"/>
</dbReference>
<organism evidence="7 8">
    <name type="scientific">Candidatus Yanofskybacteria bacterium GW2011_GWE2_40_11</name>
    <dbReference type="NCBI Taxonomy" id="1619033"/>
    <lineage>
        <taxon>Bacteria</taxon>
        <taxon>Candidatus Yanofskyibacteriota</taxon>
    </lineage>
</organism>
<dbReference type="EMBL" id="LBXZ01000005">
    <property type="protein sequence ID" value="KKR40750.1"/>
    <property type="molecule type" value="Genomic_DNA"/>
</dbReference>
<keyword evidence="2" id="KW-1003">Cell membrane</keyword>
<feature type="transmembrane region" description="Helical" evidence="6">
    <location>
        <begin position="48"/>
        <end position="81"/>
    </location>
</feature>
<reference evidence="7 8" key="1">
    <citation type="journal article" date="2015" name="Nature">
        <title>rRNA introns, odd ribosomes, and small enigmatic genomes across a large radiation of phyla.</title>
        <authorList>
            <person name="Brown C.T."/>
            <person name="Hug L.A."/>
            <person name="Thomas B.C."/>
            <person name="Sharon I."/>
            <person name="Castelle C.J."/>
            <person name="Singh A."/>
            <person name="Wilkins M.J."/>
            <person name="Williams K.H."/>
            <person name="Banfield J.F."/>
        </authorList>
    </citation>
    <scope>NUCLEOTIDE SEQUENCE [LARGE SCALE GENOMIC DNA]</scope>
</reference>
<evidence type="ECO:0000256" key="2">
    <source>
        <dbReference type="ARBA" id="ARBA00022475"/>
    </source>
</evidence>
<sequence length="438" mass="48134">MTMEGLLRYIGSRFFKNVITLQVGSVLGTLLQAVAGIFIARLLQPELFGVYALAFSLASLAGIFMATGVGDGITSIVAGAYARRDRDTIAEALGFLLKIASIIGIVVAIGLVLLPIISNLLYHRYDIGLFAAIVVLASIISNLLFSVSQVAFQAERKIATATIFIFIDLFVRWGLSLLLVFSGYKILGAAIGHLIGSLIVFIIIGLSWNRLLSVDSFIPSLGQIFRKAISVSWRKFIRYSFWVALDRNMATLFSFLPISLAGIYFVSSDVAFYKIPFGFANLALSLLGPISTMLNIEFPRLREESLEKMRSSFLRVTFYSVIFSAFLVICAAVISPIAFKILYGESFMPSVQYAYGFIIYGIFNGLGVGLGPMWRAINKVKVSILINTIVLAIGIPAGLYSLKHYGIWGGVWMVTTWFAVSHVASFIYLYKKLKSGKI</sequence>
<comment type="caution">
    <text evidence="7">The sequence shown here is derived from an EMBL/GenBank/DDBJ whole genome shotgun (WGS) entry which is preliminary data.</text>
</comment>
<keyword evidence="3 6" id="KW-0812">Transmembrane</keyword>
<evidence type="ECO:0000313" key="8">
    <source>
        <dbReference type="Proteomes" id="UP000034072"/>
    </source>
</evidence>
<keyword evidence="5 6" id="KW-0472">Membrane</keyword>
<feature type="transmembrane region" description="Helical" evidence="6">
    <location>
        <begin position="186"/>
        <end position="208"/>
    </location>
</feature>
<evidence type="ECO:0000256" key="5">
    <source>
        <dbReference type="ARBA" id="ARBA00023136"/>
    </source>
</evidence>
<feature type="transmembrane region" description="Helical" evidence="6">
    <location>
        <begin position="158"/>
        <end position="180"/>
    </location>
</feature>
<feature type="transmembrane region" description="Helical" evidence="6">
    <location>
        <begin position="127"/>
        <end position="146"/>
    </location>
</feature>
<dbReference type="Pfam" id="PF01943">
    <property type="entry name" value="Polysacc_synt"/>
    <property type="match status" value="1"/>
</dbReference>
<name>A0A0G0T0U9_9BACT</name>
<gene>
    <name evidence="7" type="ORF">UT75_C0005G0058</name>
</gene>
<accession>A0A0G0T0U9</accession>
<dbReference type="AlphaFoldDB" id="A0A0G0T0U9"/>
<evidence type="ECO:0000313" key="7">
    <source>
        <dbReference type="EMBL" id="KKR40750.1"/>
    </source>
</evidence>
<feature type="transmembrane region" description="Helical" evidence="6">
    <location>
        <begin position="316"/>
        <end position="339"/>
    </location>
</feature>
<dbReference type="GO" id="GO:0005886">
    <property type="term" value="C:plasma membrane"/>
    <property type="evidence" value="ECO:0007669"/>
    <property type="project" value="UniProtKB-SubCell"/>
</dbReference>
<feature type="transmembrane region" description="Helical" evidence="6">
    <location>
        <begin position="93"/>
        <end position="121"/>
    </location>
</feature>
<dbReference type="InterPro" id="IPR050833">
    <property type="entry name" value="Poly_Biosynth_Transport"/>
</dbReference>
<evidence type="ECO:0000256" key="1">
    <source>
        <dbReference type="ARBA" id="ARBA00004651"/>
    </source>
</evidence>
<dbReference type="PANTHER" id="PTHR30250:SF26">
    <property type="entry name" value="PSMA PROTEIN"/>
    <property type="match status" value="1"/>
</dbReference>
<feature type="transmembrane region" description="Helical" evidence="6">
    <location>
        <begin position="407"/>
        <end position="430"/>
    </location>
</feature>
<dbReference type="InterPro" id="IPR002797">
    <property type="entry name" value="Polysacc_synth"/>
</dbReference>
<feature type="transmembrane region" description="Helical" evidence="6">
    <location>
        <begin position="278"/>
        <end position="296"/>
    </location>
</feature>
<feature type="transmembrane region" description="Helical" evidence="6">
    <location>
        <begin position="382"/>
        <end position="401"/>
    </location>
</feature>
<keyword evidence="4 6" id="KW-1133">Transmembrane helix</keyword>
<feature type="transmembrane region" description="Helical" evidence="6">
    <location>
        <begin position="21"/>
        <end position="42"/>
    </location>
</feature>
<evidence type="ECO:0000256" key="3">
    <source>
        <dbReference type="ARBA" id="ARBA00022692"/>
    </source>
</evidence>
<evidence type="ECO:0000256" key="4">
    <source>
        <dbReference type="ARBA" id="ARBA00022989"/>
    </source>
</evidence>
<feature type="transmembrane region" description="Helical" evidence="6">
    <location>
        <begin position="248"/>
        <end position="266"/>
    </location>
</feature>
<proteinExistence type="predicted"/>
<feature type="transmembrane region" description="Helical" evidence="6">
    <location>
        <begin position="351"/>
        <end position="370"/>
    </location>
</feature>
<dbReference type="PANTHER" id="PTHR30250">
    <property type="entry name" value="PST FAMILY PREDICTED COLANIC ACID TRANSPORTER"/>
    <property type="match status" value="1"/>
</dbReference>
<comment type="subcellular location">
    <subcellularLocation>
        <location evidence="1">Cell membrane</location>
        <topology evidence="1">Multi-pass membrane protein</topology>
    </subcellularLocation>
</comment>